<keyword evidence="1" id="KW-0732">Signal</keyword>
<comment type="caution">
    <text evidence="2">The sequence shown here is derived from an EMBL/GenBank/DDBJ whole genome shotgun (WGS) entry which is preliminary data.</text>
</comment>
<protein>
    <submittedName>
        <fullName evidence="2">Uncharacterized protein</fullName>
    </submittedName>
</protein>
<evidence type="ECO:0000313" key="3">
    <source>
        <dbReference type="Proteomes" id="UP000235388"/>
    </source>
</evidence>
<evidence type="ECO:0000256" key="1">
    <source>
        <dbReference type="SAM" id="SignalP"/>
    </source>
</evidence>
<organism evidence="2 3">
    <name type="scientific">Puccinia coronata f. sp. avenae</name>
    <dbReference type="NCBI Taxonomy" id="200324"/>
    <lineage>
        <taxon>Eukaryota</taxon>
        <taxon>Fungi</taxon>
        <taxon>Dikarya</taxon>
        <taxon>Basidiomycota</taxon>
        <taxon>Pucciniomycotina</taxon>
        <taxon>Pucciniomycetes</taxon>
        <taxon>Pucciniales</taxon>
        <taxon>Pucciniaceae</taxon>
        <taxon>Puccinia</taxon>
    </lineage>
</organism>
<dbReference type="Proteomes" id="UP000235388">
    <property type="component" value="Unassembled WGS sequence"/>
</dbReference>
<keyword evidence="3" id="KW-1185">Reference proteome</keyword>
<gene>
    <name evidence="2" type="ORF">PCANC_14724</name>
</gene>
<sequence length="354" mass="38103">MRIHLGFVGLLLPSVWTSFVSNISTRGLRSHCIGDRGQRTWLQDGFCAEPGCYELLTDKLLHVQCDYCGHVSWDALKTKCPAHAPNNTPPEDSEAPQQHRLTRLVRQHQLARPVIDSSDFWASFEMYGLSITDYATRKILRVVGPPAPRFRAGLVLFCLHFHPCHLQHQFSFFTFRLFSPRTLTSNPLNLNNMLYIAVILGAALALSTSTLAAPTGYSSSVSSSSSAYSSYNLNTPTISATNVYNANSAYNAKSSYNAATGVSSSKLSSANDVVAASSLQNTVTGTSSNSLYSASNAYNASHLANAATGKSSNKVDSAKTVYASSNLNIPTAGVSINRVNGASSTYGYQSGTTK</sequence>
<reference evidence="2 3" key="1">
    <citation type="submission" date="2017-11" db="EMBL/GenBank/DDBJ databases">
        <title>De novo assembly and phasing of dikaryotic genomes from two isolates of Puccinia coronata f. sp. avenae, the causal agent of oat crown rust.</title>
        <authorList>
            <person name="Miller M.E."/>
            <person name="Zhang Y."/>
            <person name="Omidvar V."/>
            <person name="Sperschneider J."/>
            <person name="Schwessinger B."/>
            <person name="Raley C."/>
            <person name="Palmer J.M."/>
            <person name="Garnica D."/>
            <person name="Upadhyaya N."/>
            <person name="Rathjen J."/>
            <person name="Taylor J.M."/>
            <person name="Park R.F."/>
            <person name="Dodds P.N."/>
            <person name="Hirsch C.D."/>
            <person name="Kianian S.F."/>
            <person name="Figueroa M."/>
        </authorList>
    </citation>
    <scope>NUCLEOTIDE SEQUENCE [LARGE SCALE GENOMIC DNA]</scope>
    <source>
        <strain evidence="2">12NC29</strain>
    </source>
</reference>
<feature type="chain" id="PRO_5014697988" evidence="1">
    <location>
        <begin position="18"/>
        <end position="354"/>
    </location>
</feature>
<name>A0A2N5SXU6_9BASI</name>
<feature type="signal peptide" evidence="1">
    <location>
        <begin position="1"/>
        <end position="17"/>
    </location>
</feature>
<evidence type="ECO:0000313" key="2">
    <source>
        <dbReference type="EMBL" id="PLW18056.1"/>
    </source>
</evidence>
<accession>A0A2N5SXU6</accession>
<dbReference type="EMBL" id="PGCJ01000838">
    <property type="protein sequence ID" value="PLW18056.1"/>
    <property type="molecule type" value="Genomic_DNA"/>
</dbReference>
<proteinExistence type="predicted"/>
<dbReference type="AlphaFoldDB" id="A0A2N5SXU6"/>